<dbReference type="GO" id="GO:0071949">
    <property type="term" value="F:FAD binding"/>
    <property type="evidence" value="ECO:0007669"/>
    <property type="project" value="InterPro"/>
</dbReference>
<dbReference type="PROSITE" id="PS50925">
    <property type="entry name" value="BLUF"/>
    <property type="match status" value="1"/>
</dbReference>
<proteinExistence type="predicted"/>
<dbReference type="EMBL" id="OMKW01000001">
    <property type="protein sequence ID" value="SPF27741.1"/>
    <property type="molecule type" value="Genomic_DNA"/>
</dbReference>
<evidence type="ECO:0000313" key="2">
    <source>
        <dbReference type="EMBL" id="SPF27741.1"/>
    </source>
</evidence>
<dbReference type="Gene3D" id="3.30.70.100">
    <property type="match status" value="1"/>
</dbReference>
<reference evidence="2 3" key="1">
    <citation type="submission" date="2018-03" db="EMBL/GenBank/DDBJ databases">
        <authorList>
            <person name="Keele B.F."/>
        </authorList>
    </citation>
    <scope>NUCLEOTIDE SEQUENCE [LARGE SCALE GENOMIC DNA]</scope>
    <source>
        <strain evidence="2 3">CeCT 8812</strain>
    </source>
</reference>
<gene>
    <name evidence="2" type="ORF">POI8812_00034</name>
</gene>
<organism evidence="2 3">
    <name type="scientific">Pontivivens insulae</name>
    <dbReference type="NCBI Taxonomy" id="1639689"/>
    <lineage>
        <taxon>Bacteria</taxon>
        <taxon>Pseudomonadati</taxon>
        <taxon>Pseudomonadota</taxon>
        <taxon>Alphaproteobacteria</taxon>
        <taxon>Rhodobacterales</taxon>
        <taxon>Paracoccaceae</taxon>
        <taxon>Pontivivens</taxon>
    </lineage>
</organism>
<dbReference type="InterPro" id="IPR036046">
    <property type="entry name" value="Acylphosphatase-like_dom_sf"/>
</dbReference>
<sequence length="86" mass="9619">MAVLSLSARIAADGRNERLRILWHGHAASRLFPEWPMGCFLGDAGDPALDPLAEWTAERTRDLSQFYAEHQQLGITPAFTVARRLT</sequence>
<evidence type="ECO:0000259" key="1">
    <source>
        <dbReference type="PROSITE" id="PS50925"/>
    </source>
</evidence>
<name>A0A2R8A678_9RHOB</name>
<dbReference type="GO" id="GO:0009882">
    <property type="term" value="F:blue light photoreceptor activity"/>
    <property type="evidence" value="ECO:0007669"/>
    <property type="project" value="InterPro"/>
</dbReference>
<accession>A0A2R8A678</accession>
<dbReference type="SUPFAM" id="SSF54975">
    <property type="entry name" value="Acylphosphatase/BLUF domain-like"/>
    <property type="match status" value="1"/>
</dbReference>
<evidence type="ECO:0000313" key="3">
    <source>
        <dbReference type="Proteomes" id="UP000244932"/>
    </source>
</evidence>
<feature type="domain" description="BLUF" evidence="1">
    <location>
        <begin position="1"/>
        <end position="38"/>
    </location>
</feature>
<dbReference type="Proteomes" id="UP000244932">
    <property type="component" value="Unassembled WGS sequence"/>
</dbReference>
<keyword evidence="3" id="KW-1185">Reference proteome</keyword>
<dbReference type="InterPro" id="IPR007024">
    <property type="entry name" value="BLUF_domain"/>
</dbReference>
<protein>
    <recommendedName>
        <fullName evidence="1">BLUF domain-containing protein</fullName>
    </recommendedName>
</protein>
<dbReference type="AlphaFoldDB" id="A0A2R8A678"/>